<feature type="compositionally biased region" description="Basic and acidic residues" evidence="1">
    <location>
        <begin position="101"/>
        <end position="113"/>
    </location>
</feature>
<organism evidence="2 3">
    <name type="scientific">Arthrobacter terrae</name>
    <dbReference type="NCBI Taxonomy" id="2935737"/>
    <lineage>
        <taxon>Bacteria</taxon>
        <taxon>Bacillati</taxon>
        <taxon>Actinomycetota</taxon>
        <taxon>Actinomycetes</taxon>
        <taxon>Micrococcales</taxon>
        <taxon>Micrococcaceae</taxon>
        <taxon>Arthrobacter</taxon>
    </lineage>
</organism>
<evidence type="ECO:0000313" key="2">
    <source>
        <dbReference type="EMBL" id="MBG0741298.1"/>
    </source>
</evidence>
<dbReference type="AlphaFoldDB" id="A0A931G6Q3"/>
<sequence length="113" mass="12382">MCSPGTTDFFETYTERLANCFGIDHGASAVLIALFTHQIWGKGMSKPFAAMVQGLRRQFSAAGLLVHCIWIVGPTSFAPYDGADPTLCGKETPLAALHPQHRTDLPRQPHRTE</sequence>
<evidence type="ECO:0000313" key="3">
    <source>
        <dbReference type="Proteomes" id="UP000655366"/>
    </source>
</evidence>
<dbReference type="EMBL" id="JADNYM010000028">
    <property type="protein sequence ID" value="MBG0741298.1"/>
    <property type="molecule type" value="Genomic_DNA"/>
</dbReference>
<reference evidence="2 3" key="1">
    <citation type="submission" date="2020-11" db="EMBL/GenBank/DDBJ databases">
        <title>Arthrobacter antarcticus sp. nov., isolated from Antarctic Soil.</title>
        <authorList>
            <person name="Li J."/>
        </authorList>
    </citation>
    <scope>NUCLEOTIDE SEQUENCE [LARGE SCALE GENOMIC DNA]</scope>
    <source>
        <strain evidence="2 3">Z1-20</strain>
    </source>
</reference>
<comment type="caution">
    <text evidence="2">The sequence shown here is derived from an EMBL/GenBank/DDBJ whole genome shotgun (WGS) entry which is preliminary data.</text>
</comment>
<proteinExistence type="predicted"/>
<accession>A0A931G6Q3</accession>
<dbReference type="Proteomes" id="UP000655366">
    <property type="component" value="Unassembled WGS sequence"/>
</dbReference>
<evidence type="ECO:0000256" key="1">
    <source>
        <dbReference type="SAM" id="MobiDB-lite"/>
    </source>
</evidence>
<keyword evidence="3" id="KW-1185">Reference proteome</keyword>
<protein>
    <submittedName>
        <fullName evidence="2">Uncharacterized protein</fullName>
    </submittedName>
</protein>
<gene>
    <name evidence="2" type="ORF">IV500_18185</name>
</gene>
<feature type="region of interest" description="Disordered" evidence="1">
    <location>
        <begin position="91"/>
        <end position="113"/>
    </location>
</feature>
<name>A0A931G6Q3_9MICC</name>